<accession>A0ACB7XB25</accession>
<sequence length="368" mass="41727">MGRAPCCDKANVKKGPWAPEEDLKLKEFIDKYGTGGNWIALPQKAGLKRCGKSCRLRWLNYLRPNIKHGEFSEEEDRIICTLFASIGSRWSIIAAQLPGRTDNDIKNYWNTKLKKKLMMGNMALHNPLNQKKLPQYPPPPPPPQSQLPSYYNFNPLMKSLSCLENSLIPSPNPINNNFDNFSFTPSSFAISNCSSLNLQVQPQESFLFSPMQQQQYYQPPLKEGFLVFGSGDQASCSSNNSDGSCSQISSHGKEYQIIKQEENMGLFGFEENQKFMVDYGHNNVGGDPNENQHMFTTTTPTAWSDDHQNPTTKGYFGNSGMVGPLDYGLEEVKQLITTNSSCNLLFNEENKTAEEEEEEEEKTMYYYY</sequence>
<evidence type="ECO:0000313" key="2">
    <source>
        <dbReference type="Proteomes" id="UP000828048"/>
    </source>
</evidence>
<keyword evidence="2" id="KW-1185">Reference proteome</keyword>
<name>A0ACB7XB25_9ERIC</name>
<protein>
    <submittedName>
        <fullName evidence="1">Uncharacterized protein</fullName>
    </submittedName>
</protein>
<evidence type="ECO:0000313" key="1">
    <source>
        <dbReference type="EMBL" id="KAH7837599.1"/>
    </source>
</evidence>
<organism evidence="1 2">
    <name type="scientific">Vaccinium darrowii</name>
    <dbReference type="NCBI Taxonomy" id="229202"/>
    <lineage>
        <taxon>Eukaryota</taxon>
        <taxon>Viridiplantae</taxon>
        <taxon>Streptophyta</taxon>
        <taxon>Embryophyta</taxon>
        <taxon>Tracheophyta</taxon>
        <taxon>Spermatophyta</taxon>
        <taxon>Magnoliopsida</taxon>
        <taxon>eudicotyledons</taxon>
        <taxon>Gunneridae</taxon>
        <taxon>Pentapetalae</taxon>
        <taxon>asterids</taxon>
        <taxon>Ericales</taxon>
        <taxon>Ericaceae</taxon>
        <taxon>Vaccinioideae</taxon>
        <taxon>Vaccinieae</taxon>
        <taxon>Vaccinium</taxon>
    </lineage>
</organism>
<reference evidence="1 2" key="1">
    <citation type="journal article" date="2021" name="Hortic Res">
        <title>High-quality reference genome and annotation aids understanding of berry development for evergreen blueberry (Vaccinium darrowii).</title>
        <authorList>
            <person name="Yu J."/>
            <person name="Hulse-Kemp A.M."/>
            <person name="Babiker E."/>
            <person name="Staton M."/>
        </authorList>
    </citation>
    <scope>NUCLEOTIDE SEQUENCE [LARGE SCALE GENOMIC DNA]</scope>
    <source>
        <strain evidence="2">cv. NJ 8807/NJ 8810</strain>
        <tissue evidence="1">Young leaf</tissue>
    </source>
</reference>
<dbReference type="EMBL" id="CM037156">
    <property type="protein sequence ID" value="KAH7837599.1"/>
    <property type="molecule type" value="Genomic_DNA"/>
</dbReference>
<dbReference type="Proteomes" id="UP000828048">
    <property type="component" value="Chromosome 6"/>
</dbReference>
<comment type="caution">
    <text evidence="1">The sequence shown here is derived from an EMBL/GenBank/DDBJ whole genome shotgun (WGS) entry which is preliminary data.</text>
</comment>
<gene>
    <name evidence="1" type="ORF">Vadar_015691</name>
</gene>
<proteinExistence type="predicted"/>